<organism evidence="4 5">
    <name type="scientific">Candidatus Erwinia haradaeae</name>
    <dbReference type="NCBI Taxonomy" id="1922217"/>
    <lineage>
        <taxon>Bacteria</taxon>
        <taxon>Pseudomonadati</taxon>
        <taxon>Pseudomonadota</taxon>
        <taxon>Gammaproteobacteria</taxon>
        <taxon>Enterobacterales</taxon>
        <taxon>Erwiniaceae</taxon>
        <taxon>Erwinia</taxon>
    </lineage>
</organism>
<comment type="similarity">
    <text evidence="2">Belongs to the zinc-containing alcohol dehydrogenase family. Quinone oxidoreductase subfamily.</text>
</comment>
<evidence type="ECO:0000259" key="3">
    <source>
        <dbReference type="SMART" id="SM00829"/>
    </source>
</evidence>
<dbReference type="PANTHER" id="PTHR44154:SF1">
    <property type="entry name" value="QUINONE OXIDOREDUCTASE"/>
    <property type="match status" value="1"/>
</dbReference>
<dbReference type="AlphaFoldDB" id="A0A451DC24"/>
<dbReference type="RefSeq" id="WP_157989501.1">
    <property type="nucleotide sequence ID" value="NZ_LR217720.1"/>
</dbReference>
<keyword evidence="1" id="KW-0521">NADP</keyword>
<dbReference type="NCBIfam" id="TIGR02817">
    <property type="entry name" value="adh_fam_1"/>
    <property type="match status" value="1"/>
</dbReference>
<dbReference type="GO" id="GO:0008270">
    <property type="term" value="F:zinc ion binding"/>
    <property type="evidence" value="ECO:0007669"/>
    <property type="project" value="InterPro"/>
</dbReference>
<keyword evidence="2" id="KW-0479">Metal-binding</keyword>
<dbReference type="SMART" id="SM00829">
    <property type="entry name" value="PKS_ER"/>
    <property type="match status" value="1"/>
</dbReference>
<dbReference type="InterPro" id="IPR011032">
    <property type="entry name" value="GroES-like_sf"/>
</dbReference>
<dbReference type="PANTHER" id="PTHR44154">
    <property type="entry name" value="QUINONE OXIDOREDUCTASE"/>
    <property type="match status" value="1"/>
</dbReference>
<evidence type="ECO:0000256" key="2">
    <source>
        <dbReference type="RuleBase" id="RU364000"/>
    </source>
</evidence>
<evidence type="ECO:0000313" key="4">
    <source>
        <dbReference type="EMBL" id="VFP83928.1"/>
    </source>
</evidence>
<name>A0A451DC24_9GAMM</name>
<dbReference type="EMBL" id="LR217720">
    <property type="protein sequence ID" value="VFP83928.1"/>
    <property type="molecule type" value="Genomic_DNA"/>
</dbReference>
<sequence>MTYKAIALNPENPLQFIVLHKPIPYPRGYDLLVEVKAVSVNPIDTKIRQNAKKNGLHKPRVLGWDASGIVLSIGSLVRNFKPGDTVFYAGDITRPGSNATHQLVDSRITGYKPKKLNWAQAAALPLTALTAWEGLFDRLHLNNNDVNKKLLIIGGAGGVGSLAIPFAKLCSTVEVIATASREKSIQWCINRGANIVINHTKMPESLTRYHIDQIDYIFCLNNIDEHWPDMCKLISPQGKICTIVENDAPLSFEEIKRKSVSLHFEFMYTRSLFHTPDLSRQGKILNHISQMIDQGKITTSLKKELYGLNIDTLSKAHELVLEGHMCGKAVIVY</sequence>
<dbReference type="InterPro" id="IPR051603">
    <property type="entry name" value="Zinc-ADH_QOR/CCCR"/>
</dbReference>
<dbReference type="Pfam" id="PF13602">
    <property type="entry name" value="ADH_zinc_N_2"/>
    <property type="match status" value="1"/>
</dbReference>
<dbReference type="Gene3D" id="3.40.50.720">
    <property type="entry name" value="NAD(P)-binding Rossmann-like Domain"/>
    <property type="match status" value="1"/>
</dbReference>
<dbReference type="CDD" id="cd08252">
    <property type="entry name" value="AL_MDR"/>
    <property type="match status" value="1"/>
</dbReference>
<evidence type="ECO:0000313" key="5">
    <source>
        <dbReference type="Proteomes" id="UP000294418"/>
    </source>
</evidence>
<keyword evidence="2" id="KW-0560">Oxidoreductase</keyword>
<feature type="domain" description="Enoyl reductase (ER)" evidence="3">
    <location>
        <begin position="12"/>
        <end position="331"/>
    </location>
</feature>
<evidence type="ECO:0000256" key="1">
    <source>
        <dbReference type="ARBA" id="ARBA00022857"/>
    </source>
</evidence>
<dbReference type="InterPro" id="IPR036291">
    <property type="entry name" value="NAD(P)-bd_dom_sf"/>
</dbReference>
<dbReference type="InterPro" id="IPR014182">
    <property type="entry name" value="ADH_Zn_typ-1"/>
</dbReference>
<dbReference type="SUPFAM" id="SSF51735">
    <property type="entry name" value="NAD(P)-binding Rossmann-fold domains"/>
    <property type="match status" value="1"/>
</dbReference>
<keyword evidence="2" id="KW-0862">Zinc</keyword>
<accession>A0A451DC24</accession>
<dbReference type="OrthoDB" id="9785812at2"/>
<dbReference type="GO" id="GO:0016491">
    <property type="term" value="F:oxidoreductase activity"/>
    <property type="evidence" value="ECO:0007669"/>
    <property type="project" value="UniProtKB-KW"/>
</dbReference>
<dbReference type="InterPro" id="IPR020843">
    <property type="entry name" value="ER"/>
</dbReference>
<dbReference type="Pfam" id="PF08240">
    <property type="entry name" value="ADH_N"/>
    <property type="match status" value="1"/>
</dbReference>
<gene>
    <name evidence="4" type="ORF">ERCILAFE3058_041</name>
</gene>
<dbReference type="Gene3D" id="3.90.180.10">
    <property type="entry name" value="Medium-chain alcohol dehydrogenases, catalytic domain"/>
    <property type="match status" value="1"/>
</dbReference>
<dbReference type="Proteomes" id="UP000294418">
    <property type="component" value="Chromosome"/>
</dbReference>
<reference evidence="4 5" key="1">
    <citation type="submission" date="2019-02" db="EMBL/GenBank/DDBJ databases">
        <authorList>
            <person name="Manzano-Marin A."/>
            <person name="Manzano-Marin A."/>
        </authorList>
    </citation>
    <scope>NUCLEOTIDE SEQUENCE [LARGE SCALE GENOMIC DNA]</scope>
    <source>
        <strain evidence="4 5">ErCilaricifoliae</strain>
    </source>
</reference>
<dbReference type="InterPro" id="IPR013154">
    <property type="entry name" value="ADH-like_N"/>
</dbReference>
<dbReference type="SUPFAM" id="SSF50129">
    <property type="entry name" value="GroES-like"/>
    <property type="match status" value="1"/>
</dbReference>
<proteinExistence type="inferred from homology"/>
<protein>
    <recommendedName>
        <fullName evidence="2">Zinc-type alcohol dehydrogenase-like protein</fullName>
    </recommendedName>
</protein>